<dbReference type="EMBL" id="BQKY01000009">
    <property type="protein sequence ID" value="GJN91625.1"/>
    <property type="molecule type" value="Genomic_DNA"/>
</dbReference>
<gene>
    <name evidence="3" type="ORF">Rhopal_004648-T1</name>
</gene>
<accession>A0AAV5GGD6</accession>
<keyword evidence="4" id="KW-1185">Reference proteome</keyword>
<dbReference type="Pfam" id="PF12898">
    <property type="entry name" value="Stc1"/>
    <property type="match status" value="1"/>
</dbReference>
<comment type="caution">
    <text evidence="3">The sequence shown here is derived from an EMBL/GenBank/DDBJ whole genome shotgun (WGS) entry which is preliminary data.</text>
</comment>
<evidence type="ECO:0000313" key="3">
    <source>
        <dbReference type="EMBL" id="GJN91625.1"/>
    </source>
</evidence>
<dbReference type="AlphaFoldDB" id="A0AAV5GGD6"/>
<evidence type="ECO:0000256" key="1">
    <source>
        <dbReference type="SAM" id="MobiDB-lite"/>
    </source>
</evidence>
<dbReference type="Proteomes" id="UP001342314">
    <property type="component" value="Unassembled WGS sequence"/>
</dbReference>
<protein>
    <recommendedName>
        <fullName evidence="2">Stc1 domain-containing protein</fullName>
    </recommendedName>
</protein>
<feature type="compositionally biased region" description="Basic and acidic residues" evidence="1">
    <location>
        <begin position="1"/>
        <end position="34"/>
    </location>
</feature>
<evidence type="ECO:0000259" key="2">
    <source>
        <dbReference type="Pfam" id="PF12898"/>
    </source>
</evidence>
<dbReference type="InterPro" id="IPR024630">
    <property type="entry name" value="Stc1"/>
</dbReference>
<feature type="region of interest" description="Disordered" evidence="1">
    <location>
        <begin position="218"/>
        <end position="292"/>
    </location>
</feature>
<sequence>MPLNRDESPYHRPQDPRLARRRAKEDEAALKQERATPTLAGPGSRQSGSPAHANAGAGEGRPYLSFVSSREVSLTLLVPPQRAMSVKPVLPSRGMESLDERGNLVFFCGVCCKNKPRDAFSSTQLNDARRRISRSLRDGNELKPKDFPRCHTCTNAQIKEIFCSQCRRTQPSHLFSEAMRAASSGAICKPCQELAKDRKDSMRREEYVLNFTNLRSSTTHPLTSSYPPRYGDESGAPKQRPGWSAEQAYGVPPPPTAGVARQGSGSAKPDQWSAAQEQKTMPAVIYEDEDEW</sequence>
<proteinExistence type="predicted"/>
<evidence type="ECO:0000313" key="4">
    <source>
        <dbReference type="Proteomes" id="UP001342314"/>
    </source>
</evidence>
<organism evidence="3 4">
    <name type="scientific">Rhodotorula paludigena</name>
    <dbReference type="NCBI Taxonomy" id="86838"/>
    <lineage>
        <taxon>Eukaryota</taxon>
        <taxon>Fungi</taxon>
        <taxon>Dikarya</taxon>
        <taxon>Basidiomycota</taxon>
        <taxon>Pucciniomycotina</taxon>
        <taxon>Microbotryomycetes</taxon>
        <taxon>Sporidiobolales</taxon>
        <taxon>Sporidiobolaceae</taxon>
        <taxon>Rhodotorula</taxon>
    </lineage>
</organism>
<feature type="region of interest" description="Disordered" evidence="1">
    <location>
        <begin position="1"/>
        <end position="57"/>
    </location>
</feature>
<name>A0AAV5GGD6_9BASI</name>
<feature type="domain" description="Stc1" evidence="2">
    <location>
        <begin position="108"/>
        <end position="193"/>
    </location>
</feature>
<reference evidence="3 4" key="1">
    <citation type="submission" date="2021-12" db="EMBL/GenBank/DDBJ databases">
        <title>High titer production of polyol ester of fatty acids by Rhodotorula paludigena BS15 towards product separation-free biomass refinery.</title>
        <authorList>
            <person name="Mano J."/>
            <person name="Ono H."/>
            <person name="Tanaka T."/>
            <person name="Naito K."/>
            <person name="Sushida H."/>
            <person name="Ike M."/>
            <person name="Tokuyasu K."/>
            <person name="Kitaoka M."/>
        </authorList>
    </citation>
    <scope>NUCLEOTIDE SEQUENCE [LARGE SCALE GENOMIC DNA]</scope>
    <source>
        <strain evidence="3 4">BS15</strain>
    </source>
</reference>